<dbReference type="InterPro" id="IPR004046">
    <property type="entry name" value="GST_C"/>
</dbReference>
<sequence length="216" mass="25014">MALELYTDPRLPCPQRVHLVVLELSLDVTVHRISLEERQNKEQVYTNLNPFATLPCLKDSSLDPPLVVYESRAIARYLAARYGPHLLPNPEDFSAIARFEQAASTEVATFDPVANRLVFEMIFKQYFKPNDPLPDSKLVEELRSRLDEILNVLDIILGRQTYMAGENLTVVDLFYMPYIHHLHETVWPGFLNAKKNIARWWEILKARECYRALNSS</sequence>
<dbReference type="GO" id="GO:0006749">
    <property type="term" value="P:glutathione metabolic process"/>
    <property type="evidence" value="ECO:0007669"/>
    <property type="project" value="TreeGrafter"/>
</dbReference>
<evidence type="ECO:0000259" key="5">
    <source>
        <dbReference type="PROSITE" id="PS50405"/>
    </source>
</evidence>
<name>A0A5N7BWQ2_PETAA</name>
<dbReference type="PROSITE" id="PS50405">
    <property type="entry name" value="GST_CTER"/>
    <property type="match status" value="1"/>
</dbReference>
<dbReference type="PANTHER" id="PTHR43900">
    <property type="entry name" value="GLUTATHIONE S-TRANSFERASE RHO"/>
    <property type="match status" value="1"/>
</dbReference>
<accession>A0A5N7BWQ2</accession>
<dbReference type="InterPro" id="IPR036249">
    <property type="entry name" value="Thioredoxin-like_sf"/>
</dbReference>
<proteinExistence type="predicted"/>
<dbReference type="CDD" id="cd00570">
    <property type="entry name" value="GST_N_family"/>
    <property type="match status" value="1"/>
</dbReference>
<dbReference type="EC" id="2.5.1.18" evidence="1"/>
<evidence type="ECO:0000256" key="1">
    <source>
        <dbReference type="ARBA" id="ARBA00012452"/>
    </source>
</evidence>
<dbReference type="GO" id="GO:0043295">
    <property type="term" value="F:glutathione binding"/>
    <property type="evidence" value="ECO:0007669"/>
    <property type="project" value="TreeGrafter"/>
</dbReference>
<feature type="domain" description="GST C-terminal" evidence="5">
    <location>
        <begin position="92"/>
        <end position="216"/>
    </location>
</feature>
<dbReference type="AlphaFoldDB" id="A0A5N7BWQ2"/>
<evidence type="ECO:0000256" key="3">
    <source>
        <dbReference type="ARBA" id="ARBA00047960"/>
    </source>
</evidence>
<dbReference type="GO" id="GO:0005737">
    <property type="term" value="C:cytoplasm"/>
    <property type="evidence" value="ECO:0007669"/>
    <property type="project" value="TreeGrafter"/>
</dbReference>
<protein>
    <recommendedName>
        <fullName evidence="1">glutathione transferase</fullName>
        <ecNumber evidence="1">2.5.1.18</ecNumber>
    </recommendedName>
</protein>
<dbReference type="InterPro" id="IPR036282">
    <property type="entry name" value="Glutathione-S-Trfase_C_sf"/>
</dbReference>
<gene>
    <name evidence="6" type="ORF">BDV23DRAFT_163628</name>
</gene>
<dbReference type="SUPFAM" id="SSF47616">
    <property type="entry name" value="GST C-terminal domain-like"/>
    <property type="match status" value="1"/>
</dbReference>
<dbReference type="SFLD" id="SFLDG00358">
    <property type="entry name" value="Main_(cytGST)"/>
    <property type="match status" value="1"/>
</dbReference>
<dbReference type="Pfam" id="PF00043">
    <property type="entry name" value="GST_C"/>
    <property type="match status" value="1"/>
</dbReference>
<feature type="domain" description="GST N-terminal" evidence="4">
    <location>
        <begin position="1"/>
        <end position="86"/>
    </location>
</feature>
<evidence type="ECO:0000313" key="6">
    <source>
        <dbReference type="EMBL" id="KAE8386264.1"/>
    </source>
</evidence>
<dbReference type="EMBL" id="ML735315">
    <property type="protein sequence ID" value="KAE8386264.1"/>
    <property type="molecule type" value="Genomic_DNA"/>
</dbReference>
<organism evidence="6">
    <name type="scientific">Petromyces alliaceus</name>
    <name type="common">Aspergillus alliaceus</name>
    <dbReference type="NCBI Taxonomy" id="209559"/>
    <lineage>
        <taxon>Eukaryota</taxon>
        <taxon>Fungi</taxon>
        <taxon>Dikarya</taxon>
        <taxon>Ascomycota</taxon>
        <taxon>Pezizomycotina</taxon>
        <taxon>Eurotiomycetes</taxon>
        <taxon>Eurotiomycetidae</taxon>
        <taxon>Eurotiales</taxon>
        <taxon>Aspergillaceae</taxon>
        <taxon>Aspergillus</taxon>
        <taxon>Aspergillus subgen. Circumdati</taxon>
    </lineage>
</organism>
<dbReference type="InterPro" id="IPR004045">
    <property type="entry name" value="Glutathione_S-Trfase_N"/>
</dbReference>
<evidence type="ECO:0000259" key="4">
    <source>
        <dbReference type="PROSITE" id="PS50404"/>
    </source>
</evidence>
<dbReference type="SFLD" id="SFLDS00019">
    <property type="entry name" value="Glutathione_Transferase_(cytos"/>
    <property type="match status" value="1"/>
</dbReference>
<evidence type="ECO:0000256" key="2">
    <source>
        <dbReference type="ARBA" id="ARBA00022679"/>
    </source>
</evidence>
<dbReference type="PANTHER" id="PTHR43900:SF3">
    <property type="entry name" value="GLUTATHIONE S-TRANSFERASE RHO"/>
    <property type="match status" value="1"/>
</dbReference>
<dbReference type="Proteomes" id="UP000326877">
    <property type="component" value="Unassembled WGS sequence"/>
</dbReference>
<dbReference type="InterPro" id="IPR010987">
    <property type="entry name" value="Glutathione-S-Trfase_C-like"/>
</dbReference>
<keyword evidence="2 6" id="KW-0808">Transferase</keyword>
<dbReference type="Pfam" id="PF13409">
    <property type="entry name" value="GST_N_2"/>
    <property type="match status" value="1"/>
</dbReference>
<dbReference type="Gene3D" id="1.20.1050.10">
    <property type="match status" value="1"/>
</dbReference>
<dbReference type="PROSITE" id="PS50404">
    <property type="entry name" value="GST_NTER"/>
    <property type="match status" value="1"/>
</dbReference>
<comment type="catalytic activity">
    <reaction evidence="3">
        <text>RX + glutathione = an S-substituted glutathione + a halide anion + H(+)</text>
        <dbReference type="Rhea" id="RHEA:16437"/>
        <dbReference type="ChEBI" id="CHEBI:15378"/>
        <dbReference type="ChEBI" id="CHEBI:16042"/>
        <dbReference type="ChEBI" id="CHEBI:17792"/>
        <dbReference type="ChEBI" id="CHEBI:57925"/>
        <dbReference type="ChEBI" id="CHEBI:90779"/>
        <dbReference type="EC" id="2.5.1.18"/>
    </reaction>
</comment>
<dbReference type="OrthoDB" id="249703at2759"/>
<dbReference type="GO" id="GO:0004364">
    <property type="term" value="F:glutathione transferase activity"/>
    <property type="evidence" value="ECO:0007669"/>
    <property type="project" value="UniProtKB-EC"/>
</dbReference>
<dbReference type="Gene3D" id="3.40.30.10">
    <property type="entry name" value="Glutaredoxin"/>
    <property type="match status" value="1"/>
</dbReference>
<dbReference type="InterPro" id="IPR040079">
    <property type="entry name" value="Glutathione_S-Trfase"/>
</dbReference>
<dbReference type="SUPFAM" id="SSF52833">
    <property type="entry name" value="Thioredoxin-like"/>
    <property type="match status" value="1"/>
</dbReference>
<reference evidence="6" key="1">
    <citation type="submission" date="2019-04" db="EMBL/GenBank/DDBJ databases">
        <title>Friends and foes A comparative genomics studyof 23 Aspergillus species from section Flavi.</title>
        <authorList>
            <consortium name="DOE Joint Genome Institute"/>
            <person name="Kjaerbolling I."/>
            <person name="Vesth T."/>
            <person name="Frisvad J.C."/>
            <person name="Nybo J.L."/>
            <person name="Theobald S."/>
            <person name="Kildgaard S."/>
            <person name="Isbrandt T."/>
            <person name="Kuo A."/>
            <person name="Sato A."/>
            <person name="Lyhne E.K."/>
            <person name="Kogle M.E."/>
            <person name="Wiebenga A."/>
            <person name="Kun R.S."/>
            <person name="Lubbers R.J."/>
            <person name="Makela M.R."/>
            <person name="Barry K."/>
            <person name="Chovatia M."/>
            <person name="Clum A."/>
            <person name="Daum C."/>
            <person name="Haridas S."/>
            <person name="He G."/>
            <person name="LaButti K."/>
            <person name="Lipzen A."/>
            <person name="Mondo S."/>
            <person name="Riley R."/>
            <person name="Salamov A."/>
            <person name="Simmons B.A."/>
            <person name="Magnuson J.K."/>
            <person name="Henrissat B."/>
            <person name="Mortensen U.H."/>
            <person name="Larsen T.O."/>
            <person name="Devries R.P."/>
            <person name="Grigoriev I.V."/>
            <person name="Machida M."/>
            <person name="Baker S.E."/>
            <person name="Andersen M.R."/>
        </authorList>
    </citation>
    <scope>NUCLEOTIDE SEQUENCE [LARGE SCALE GENOMIC DNA]</scope>
    <source>
        <strain evidence="6">IBT 14317</strain>
    </source>
</reference>